<feature type="transmembrane region" description="Helical" evidence="1">
    <location>
        <begin position="140"/>
        <end position="159"/>
    </location>
</feature>
<evidence type="ECO:0000259" key="2">
    <source>
        <dbReference type="SMART" id="SM00387"/>
    </source>
</evidence>
<dbReference type="PATRIC" id="fig|931276.5.peg.508"/>
<dbReference type="Proteomes" id="UP000011728">
    <property type="component" value="Chromosome"/>
</dbReference>
<dbReference type="eggNOG" id="COG3290">
    <property type="taxonomic scope" value="Bacteria"/>
</dbReference>
<dbReference type="GO" id="GO:0042802">
    <property type="term" value="F:identical protein binding"/>
    <property type="evidence" value="ECO:0007669"/>
    <property type="project" value="TreeGrafter"/>
</dbReference>
<dbReference type="GO" id="GO:0016301">
    <property type="term" value="F:kinase activity"/>
    <property type="evidence" value="ECO:0007669"/>
    <property type="project" value="UniProtKB-KW"/>
</dbReference>
<reference evidence="3 4" key="1">
    <citation type="submission" date="2013-02" db="EMBL/GenBank/DDBJ databases">
        <title>Genome sequence of Clostridium saccharoperbutylacetonicum N1-4(HMT).</title>
        <authorList>
            <person name="Poehlein A."/>
            <person name="Daniel R."/>
        </authorList>
    </citation>
    <scope>NUCLEOTIDE SEQUENCE [LARGE SCALE GENOMIC DNA]</scope>
    <source>
        <strain evidence="4">N1-4(HMT)</strain>
    </source>
</reference>
<dbReference type="InterPro" id="IPR003594">
    <property type="entry name" value="HATPase_dom"/>
</dbReference>
<dbReference type="SMART" id="SM00387">
    <property type="entry name" value="HATPase_c"/>
    <property type="match status" value="1"/>
</dbReference>
<name>M1MRY7_9CLOT</name>
<keyword evidence="3" id="KW-0808">Transferase</keyword>
<dbReference type="HOGENOM" id="CLU_020211_16_0_9"/>
<feature type="transmembrane region" description="Helical" evidence="1">
    <location>
        <begin position="109"/>
        <end position="128"/>
    </location>
</feature>
<keyword evidence="3" id="KW-0418">Kinase</keyword>
<gene>
    <name evidence="3" type="ORF">Cspa_c05480</name>
</gene>
<dbReference type="RefSeq" id="WP_015390668.1">
    <property type="nucleotide sequence ID" value="NC_020291.1"/>
</dbReference>
<keyword evidence="4" id="KW-1185">Reference proteome</keyword>
<dbReference type="PANTHER" id="PTHR40448:SF1">
    <property type="entry name" value="TWO-COMPONENT SENSOR HISTIDINE KINASE"/>
    <property type="match status" value="1"/>
</dbReference>
<evidence type="ECO:0000256" key="1">
    <source>
        <dbReference type="SAM" id="Phobius"/>
    </source>
</evidence>
<accession>M1MRY7</accession>
<dbReference type="Pfam" id="PF14501">
    <property type="entry name" value="HATPase_c_5"/>
    <property type="match status" value="1"/>
</dbReference>
<feature type="transmembrane region" description="Helical" evidence="1">
    <location>
        <begin position="29"/>
        <end position="45"/>
    </location>
</feature>
<dbReference type="InterPro" id="IPR032834">
    <property type="entry name" value="NatK-like_C"/>
</dbReference>
<dbReference type="Gene3D" id="3.30.565.10">
    <property type="entry name" value="Histidine kinase-like ATPase, C-terminal domain"/>
    <property type="match status" value="1"/>
</dbReference>
<sequence length="415" mass="48128">MLNSFILNGFDVINIIYLWDVLNKKNRSILKLLSSIVVATILITMVQQLELGFIVEDLMIILVIKLIYKMKFKDIILAFLLTLLIIMSLQLILTSFIDKFVYDNITKIIAIELIILLSIIIFSKTNLGRNITFKNIDNNIIFNFILICGIYTITLKIIWDYDKNIILNNIVTISAMLSALVIFQILTYSSIVKLTKEKLKLEVSNEYNEVIEEIVQEIKQRQHDFINYKNTIKGIVGVVDEKDIKEAINNYIKDEDVYGDKINALIYIDNVVVRSVVYRNMCKFKKYDIDFDYEIENNVLDDVLSYRELSNVLNNLLNNAFEEVSREECKNKNIKIKIFNKSETANLIIENQVVDINNINLNEIFTRGYSTKNKGIRGYGLYNVQAIVTSHKGYIKINVEDGKIIFNITFNRSVK</sequence>
<keyword evidence="1" id="KW-1133">Transmembrane helix</keyword>
<dbReference type="EMBL" id="CP004121">
    <property type="protein sequence ID" value="AGF54342.1"/>
    <property type="molecule type" value="Genomic_DNA"/>
</dbReference>
<evidence type="ECO:0000313" key="4">
    <source>
        <dbReference type="Proteomes" id="UP000011728"/>
    </source>
</evidence>
<feature type="domain" description="Histidine kinase/HSP90-like ATPase" evidence="2">
    <location>
        <begin position="304"/>
        <end position="414"/>
    </location>
</feature>
<organism evidence="3 4">
    <name type="scientific">Clostridium saccharoperbutylacetonicum N1-4(HMT)</name>
    <dbReference type="NCBI Taxonomy" id="931276"/>
    <lineage>
        <taxon>Bacteria</taxon>
        <taxon>Bacillati</taxon>
        <taxon>Bacillota</taxon>
        <taxon>Clostridia</taxon>
        <taxon>Eubacteriales</taxon>
        <taxon>Clostridiaceae</taxon>
        <taxon>Clostridium</taxon>
    </lineage>
</organism>
<dbReference type="SUPFAM" id="SSF55874">
    <property type="entry name" value="ATPase domain of HSP90 chaperone/DNA topoisomerase II/histidine kinase"/>
    <property type="match status" value="1"/>
</dbReference>
<feature type="transmembrane region" description="Helical" evidence="1">
    <location>
        <begin position="6"/>
        <end position="22"/>
    </location>
</feature>
<feature type="transmembrane region" description="Helical" evidence="1">
    <location>
        <begin position="165"/>
        <end position="188"/>
    </location>
</feature>
<keyword evidence="1" id="KW-0812">Transmembrane</keyword>
<dbReference type="AlphaFoldDB" id="M1MRY7"/>
<proteinExistence type="predicted"/>
<keyword evidence="1" id="KW-0472">Membrane</keyword>
<feature type="transmembrane region" description="Helical" evidence="1">
    <location>
        <begin position="75"/>
        <end position="97"/>
    </location>
</feature>
<protein>
    <submittedName>
        <fullName evidence="3">Histidine kinase-, DNA gyrase B-, and HSP90-like ATPase</fullName>
    </submittedName>
</protein>
<dbReference type="InterPro" id="IPR036890">
    <property type="entry name" value="HATPase_C_sf"/>
</dbReference>
<dbReference type="STRING" id="36745.CLSAP_05540"/>
<dbReference type="KEGG" id="csr:Cspa_c05480"/>
<evidence type="ECO:0000313" key="3">
    <source>
        <dbReference type="EMBL" id="AGF54342.1"/>
    </source>
</evidence>
<dbReference type="PANTHER" id="PTHR40448">
    <property type="entry name" value="TWO-COMPONENT SENSOR HISTIDINE KINASE"/>
    <property type="match status" value="1"/>
</dbReference>